<feature type="active site" evidence="1">
    <location>
        <position position="177"/>
    </location>
</feature>
<feature type="site" description="Important for autoinhibition of adenylyltransferase activity" evidence="3">
    <location>
        <position position="47"/>
    </location>
</feature>
<protein>
    <recommendedName>
        <fullName evidence="4">Fido domain-containing protein</fullName>
    </recommendedName>
</protein>
<dbReference type="EMBL" id="MHSL01000027">
    <property type="protein sequence ID" value="OHA43286.1"/>
    <property type="molecule type" value="Genomic_DNA"/>
</dbReference>
<comment type="caution">
    <text evidence="5">The sequence shown here is derived from an EMBL/GenBank/DDBJ whole genome shotgun (WGS) entry which is preliminary data.</text>
</comment>
<sequence>MNFSGELKKIDGLKAEIDTLGPLDPALLKNLDDWYRVELTYTSNAIEGNTLTRQETAQVIEKDISVEGKTLNELLEAKNHSQAVDFVVDFARKNKARAPVSLPVILDVHKLILQKIDETNASRLRIVPVRVAGSKTIFPNPVKVPDVMEELITWLAKNHSHSATKAIEVHYRLVSIHPFTDGNGRVARLLMNLVLLQNNFPPLVVPKESRRPYITSLEKGQTIGNTDDYYKFMYQQLIISMEQYLEMVREKRFSQF</sequence>
<evidence type="ECO:0000256" key="1">
    <source>
        <dbReference type="PIRSR" id="PIRSR640198-1"/>
    </source>
</evidence>
<dbReference type="Proteomes" id="UP000176355">
    <property type="component" value="Unassembled WGS sequence"/>
</dbReference>
<dbReference type="GO" id="GO:0005524">
    <property type="term" value="F:ATP binding"/>
    <property type="evidence" value="ECO:0007669"/>
    <property type="project" value="UniProtKB-KW"/>
</dbReference>
<dbReference type="PROSITE" id="PS51459">
    <property type="entry name" value="FIDO"/>
    <property type="match status" value="1"/>
</dbReference>
<keyword evidence="2" id="KW-0067">ATP-binding</keyword>
<dbReference type="InterPro" id="IPR003812">
    <property type="entry name" value="Fido"/>
</dbReference>
<dbReference type="Gene3D" id="1.10.3290.10">
    <property type="entry name" value="Fido-like domain"/>
    <property type="match status" value="1"/>
</dbReference>
<dbReference type="PANTHER" id="PTHR13504:SF38">
    <property type="entry name" value="FIDO DOMAIN-CONTAINING PROTEIN"/>
    <property type="match status" value="1"/>
</dbReference>
<evidence type="ECO:0000256" key="3">
    <source>
        <dbReference type="PIRSR" id="PIRSR640198-3"/>
    </source>
</evidence>
<dbReference type="Pfam" id="PF02661">
    <property type="entry name" value="Fic"/>
    <property type="match status" value="1"/>
</dbReference>
<feature type="domain" description="Fido" evidence="4">
    <location>
        <begin position="100"/>
        <end position="235"/>
    </location>
</feature>
<dbReference type="InterPro" id="IPR036597">
    <property type="entry name" value="Fido-like_dom_sf"/>
</dbReference>
<keyword evidence="2" id="KW-0547">Nucleotide-binding</keyword>
<organism evidence="5 6">
    <name type="scientific">Candidatus Taylorbacteria bacterium RIFCSPLOWO2_12_FULL_44_15c</name>
    <dbReference type="NCBI Taxonomy" id="1802333"/>
    <lineage>
        <taxon>Bacteria</taxon>
        <taxon>Candidatus Tayloriibacteriota</taxon>
    </lineage>
</organism>
<accession>A0A1G2P4N2</accession>
<dbReference type="SUPFAM" id="SSF140931">
    <property type="entry name" value="Fic-like"/>
    <property type="match status" value="1"/>
</dbReference>
<feature type="binding site" evidence="2">
    <location>
        <begin position="181"/>
        <end position="188"/>
    </location>
    <ligand>
        <name>ATP</name>
        <dbReference type="ChEBI" id="CHEBI:30616"/>
    </ligand>
</feature>
<name>A0A1G2P4N2_9BACT</name>
<evidence type="ECO:0000313" key="5">
    <source>
        <dbReference type="EMBL" id="OHA43286.1"/>
    </source>
</evidence>
<evidence type="ECO:0000256" key="2">
    <source>
        <dbReference type="PIRSR" id="PIRSR640198-2"/>
    </source>
</evidence>
<dbReference type="AlphaFoldDB" id="A0A1G2P4N2"/>
<dbReference type="PANTHER" id="PTHR13504">
    <property type="entry name" value="FIDO DOMAIN-CONTAINING PROTEIN DDB_G0283145"/>
    <property type="match status" value="1"/>
</dbReference>
<proteinExistence type="predicted"/>
<dbReference type="InterPro" id="IPR040198">
    <property type="entry name" value="Fido_containing"/>
</dbReference>
<evidence type="ECO:0000313" key="6">
    <source>
        <dbReference type="Proteomes" id="UP000176355"/>
    </source>
</evidence>
<reference evidence="5 6" key="1">
    <citation type="journal article" date="2016" name="Nat. Commun.">
        <title>Thousands of microbial genomes shed light on interconnected biogeochemical processes in an aquifer system.</title>
        <authorList>
            <person name="Anantharaman K."/>
            <person name="Brown C.T."/>
            <person name="Hug L.A."/>
            <person name="Sharon I."/>
            <person name="Castelle C.J."/>
            <person name="Probst A.J."/>
            <person name="Thomas B.C."/>
            <person name="Singh A."/>
            <person name="Wilkins M.J."/>
            <person name="Karaoz U."/>
            <person name="Brodie E.L."/>
            <person name="Williams K.H."/>
            <person name="Hubbard S.S."/>
            <person name="Banfield J.F."/>
        </authorList>
    </citation>
    <scope>NUCLEOTIDE SEQUENCE [LARGE SCALE GENOMIC DNA]</scope>
</reference>
<dbReference type="STRING" id="1802333.A3G03_01655"/>
<gene>
    <name evidence="5" type="ORF">A3G03_01655</name>
</gene>
<evidence type="ECO:0000259" key="4">
    <source>
        <dbReference type="PROSITE" id="PS51459"/>
    </source>
</evidence>